<evidence type="ECO:0000256" key="4">
    <source>
        <dbReference type="ARBA" id="ARBA00022603"/>
    </source>
</evidence>
<evidence type="ECO:0000256" key="1">
    <source>
        <dbReference type="ARBA" id="ARBA00004496"/>
    </source>
</evidence>
<evidence type="ECO:0000256" key="3">
    <source>
        <dbReference type="ARBA" id="ARBA00022490"/>
    </source>
</evidence>
<evidence type="ECO:0000313" key="8">
    <source>
        <dbReference type="EMBL" id="RAQ95239.1"/>
    </source>
</evidence>
<protein>
    <recommendedName>
        <fullName evidence="7">Protein-L-isoaspartate O-methyltransferase</fullName>
        <ecNumber evidence="7">2.1.1.77</ecNumber>
    </recommendedName>
    <alternativeName>
        <fullName evidence="7">L-isoaspartyl protein carboxyl methyltransferase</fullName>
    </alternativeName>
    <alternativeName>
        <fullName evidence="7">Protein L-isoaspartyl methyltransferase</fullName>
    </alternativeName>
    <alternativeName>
        <fullName evidence="7">Protein-beta-aspartate methyltransferase</fullName>
        <shortName evidence="7">PIMT</shortName>
    </alternativeName>
</protein>
<dbReference type="OrthoDB" id="9772751at2"/>
<gene>
    <name evidence="7" type="primary">pcm</name>
    <name evidence="8" type="ORF">A4R35_06805</name>
</gene>
<comment type="similarity">
    <text evidence="2 7">Belongs to the methyltransferase superfamily. L-isoaspartyl/D-aspartyl protein methyltransferase family.</text>
</comment>
<organism evidence="8 9">
    <name type="scientific">Thermogemmatispora tikiterensis</name>
    <dbReference type="NCBI Taxonomy" id="1825093"/>
    <lineage>
        <taxon>Bacteria</taxon>
        <taxon>Bacillati</taxon>
        <taxon>Chloroflexota</taxon>
        <taxon>Ktedonobacteria</taxon>
        <taxon>Thermogemmatisporales</taxon>
        <taxon>Thermogemmatisporaceae</taxon>
        <taxon>Thermogemmatispora</taxon>
    </lineage>
</organism>
<name>A0A328VEB0_9CHLR</name>
<dbReference type="SUPFAM" id="SSF53335">
    <property type="entry name" value="S-adenosyl-L-methionine-dependent methyltransferases"/>
    <property type="match status" value="1"/>
</dbReference>
<dbReference type="GO" id="GO:0005737">
    <property type="term" value="C:cytoplasm"/>
    <property type="evidence" value="ECO:0007669"/>
    <property type="project" value="UniProtKB-SubCell"/>
</dbReference>
<comment type="subcellular location">
    <subcellularLocation>
        <location evidence="1 7">Cytoplasm</location>
    </subcellularLocation>
</comment>
<evidence type="ECO:0000256" key="6">
    <source>
        <dbReference type="ARBA" id="ARBA00022691"/>
    </source>
</evidence>
<dbReference type="InterPro" id="IPR000682">
    <property type="entry name" value="PCMT"/>
</dbReference>
<dbReference type="NCBIfam" id="TIGR00080">
    <property type="entry name" value="pimt"/>
    <property type="match status" value="1"/>
</dbReference>
<proteinExistence type="inferred from homology"/>
<accession>A0A328VEB0</accession>
<dbReference type="EC" id="2.1.1.77" evidence="7"/>
<comment type="catalytic activity">
    <reaction evidence="7">
        <text>[protein]-L-isoaspartate + S-adenosyl-L-methionine = [protein]-L-isoaspartate alpha-methyl ester + S-adenosyl-L-homocysteine</text>
        <dbReference type="Rhea" id="RHEA:12705"/>
        <dbReference type="Rhea" id="RHEA-COMP:12143"/>
        <dbReference type="Rhea" id="RHEA-COMP:12144"/>
        <dbReference type="ChEBI" id="CHEBI:57856"/>
        <dbReference type="ChEBI" id="CHEBI:59789"/>
        <dbReference type="ChEBI" id="CHEBI:90596"/>
        <dbReference type="ChEBI" id="CHEBI:90598"/>
        <dbReference type="EC" id="2.1.1.77"/>
    </reaction>
</comment>
<dbReference type="GO" id="GO:0032259">
    <property type="term" value="P:methylation"/>
    <property type="evidence" value="ECO:0007669"/>
    <property type="project" value="UniProtKB-KW"/>
</dbReference>
<dbReference type="PANTHER" id="PTHR11579:SF0">
    <property type="entry name" value="PROTEIN-L-ISOASPARTATE(D-ASPARTATE) O-METHYLTRANSFERASE"/>
    <property type="match status" value="1"/>
</dbReference>
<dbReference type="PROSITE" id="PS01279">
    <property type="entry name" value="PCMT"/>
    <property type="match status" value="1"/>
</dbReference>
<keyword evidence="4 7" id="KW-0489">Methyltransferase</keyword>
<dbReference type="GO" id="GO:0030091">
    <property type="term" value="P:protein repair"/>
    <property type="evidence" value="ECO:0007669"/>
    <property type="project" value="UniProtKB-UniRule"/>
</dbReference>
<keyword evidence="9" id="KW-1185">Reference proteome</keyword>
<evidence type="ECO:0000256" key="7">
    <source>
        <dbReference type="HAMAP-Rule" id="MF_00090"/>
    </source>
</evidence>
<dbReference type="CDD" id="cd02440">
    <property type="entry name" value="AdoMet_MTases"/>
    <property type="match status" value="1"/>
</dbReference>
<keyword evidence="3 7" id="KW-0963">Cytoplasm</keyword>
<comment type="function">
    <text evidence="7">Catalyzes the methyl esterification of L-isoaspartyl residues in peptides and proteins that result from spontaneous decomposition of normal L-aspartyl and L-asparaginyl residues. It plays a role in the repair and/or degradation of damaged proteins.</text>
</comment>
<dbReference type="InterPro" id="IPR029063">
    <property type="entry name" value="SAM-dependent_MTases_sf"/>
</dbReference>
<dbReference type="RefSeq" id="WP_112427787.1">
    <property type="nucleotide sequence ID" value="NZ_MCIF01000002.1"/>
</dbReference>
<evidence type="ECO:0000256" key="2">
    <source>
        <dbReference type="ARBA" id="ARBA00005369"/>
    </source>
</evidence>
<dbReference type="AlphaFoldDB" id="A0A328VEB0"/>
<keyword evidence="6 7" id="KW-0949">S-adenosyl-L-methionine</keyword>
<dbReference type="EMBL" id="MCIF01000002">
    <property type="protein sequence ID" value="RAQ95239.1"/>
    <property type="molecule type" value="Genomic_DNA"/>
</dbReference>
<dbReference type="FunFam" id="3.40.50.150:FF:000010">
    <property type="entry name" value="Protein-L-isoaspartate O-methyltransferase"/>
    <property type="match status" value="1"/>
</dbReference>
<dbReference type="Proteomes" id="UP000248706">
    <property type="component" value="Unassembled WGS sequence"/>
</dbReference>
<sequence length="214" mass="23203">MARDLETQRRSLLESLRSAGIHDERVLAAIEATPRELFVDPHHRQWAYADQALPIGCGQTISQPLIVATMTQALQLSGQERVLEIGTGSGYQAAILARLARFVVTVERYQQLACQAARRLLQLGLSNVAVFVGDGSLGWPDAAPYDRIVVTAAAPQIPQQLVAQLVEGGILVLPVGSHDHQELLVIRRTFSGQEVHSLGGCVFVPLVGKGGWEE</sequence>
<feature type="active site" evidence="7">
    <location>
        <position position="62"/>
    </location>
</feature>
<keyword evidence="5 7" id="KW-0808">Transferase</keyword>
<dbReference type="GO" id="GO:0004719">
    <property type="term" value="F:protein-L-isoaspartate (D-aspartate) O-methyltransferase activity"/>
    <property type="evidence" value="ECO:0007669"/>
    <property type="project" value="UniProtKB-UniRule"/>
</dbReference>
<comment type="caution">
    <text evidence="8">The sequence shown here is derived from an EMBL/GenBank/DDBJ whole genome shotgun (WGS) entry which is preliminary data.</text>
</comment>
<dbReference type="NCBIfam" id="NF001453">
    <property type="entry name" value="PRK00312.1"/>
    <property type="match status" value="1"/>
</dbReference>
<dbReference type="HAMAP" id="MF_00090">
    <property type="entry name" value="PIMT"/>
    <property type="match status" value="1"/>
</dbReference>
<evidence type="ECO:0000313" key="9">
    <source>
        <dbReference type="Proteomes" id="UP000248706"/>
    </source>
</evidence>
<reference evidence="8 9" key="1">
    <citation type="submission" date="2016-08" db="EMBL/GenBank/DDBJ databases">
        <title>Analysis of Carbohydrate Active Enzymes in Thermogemmatispora T81 Reveals Carbohydrate Degradation Ability.</title>
        <authorList>
            <person name="Tomazini A."/>
            <person name="Lal S."/>
            <person name="Stott M."/>
            <person name="Henrissat B."/>
            <person name="Polikarpov I."/>
            <person name="Sparling R."/>
            <person name="Levin D.B."/>
        </authorList>
    </citation>
    <scope>NUCLEOTIDE SEQUENCE [LARGE SCALE GENOMIC DNA]</scope>
    <source>
        <strain evidence="8 9">T81</strain>
    </source>
</reference>
<dbReference type="PANTHER" id="PTHR11579">
    <property type="entry name" value="PROTEIN-L-ISOASPARTATE O-METHYLTRANSFERASE"/>
    <property type="match status" value="1"/>
</dbReference>
<dbReference type="Pfam" id="PF01135">
    <property type="entry name" value="PCMT"/>
    <property type="match status" value="1"/>
</dbReference>
<evidence type="ECO:0000256" key="5">
    <source>
        <dbReference type="ARBA" id="ARBA00022679"/>
    </source>
</evidence>
<dbReference type="Gene3D" id="3.40.50.150">
    <property type="entry name" value="Vaccinia Virus protein VP39"/>
    <property type="match status" value="1"/>
</dbReference>